<dbReference type="GeneID" id="27326496"/>
<protein>
    <submittedName>
        <fullName evidence="2">Uncharacterized protein</fullName>
    </submittedName>
</protein>
<gene>
    <name evidence="2" type="ORF">PV10_08651</name>
</gene>
<dbReference type="OrthoDB" id="4104889at2759"/>
<dbReference type="Proteomes" id="UP000054302">
    <property type="component" value="Unassembled WGS sequence"/>
</dbReference>
<dbReference type="RefSeq" id="XP_016220610.1">
    <property type="nucleotide sequence ID" value="XM_016373699.1"/>
</dbReference>
<name>A0A0D1XLJ3_EXOME</name>
<reference evidence="2 3" key="1">
    <citation type="submission" date="2015-01" db="EMBL/GenBank/DDBJ databases">
        <title>The Genome Sequence of Exophiala mesophila CBS40295.</title>
        <authorList>
            <consortium name="The Broad Institute Genomics Platform"/>
            <person name="Cuomo C."/>
            <person name="de Hoog S."/>
            <person name="Gorbushina A."/>
            <person name="Stielow B."/>
            <person name="Teixiera M."/>
            <person name="Abouelleil A."/>
            <person name="Chapman S.B."/>
            <person name="Priest M."/>
            <person name="Young S.K."/>
            <person name="Wortman J."/>
            <person name="Nusbaum C."/>
            <person name="Birren B."/>
        </authorList>
    </citation>
    <scope>NUCLEOTIDE SEQUENCE [LARGE SCALE GENOMIC DNA]</scope>
    <source>
        <strain evidence="2 3">CBS 40295</strain>
    </source>
</reference>
<evidence type="ECO:0000313" key="2">
    <source>
        <dbReference type="EMBL" id="KIV89036.1"/>
    </source>
</evidence>
<dbReference type="OMA" id="DCHCERV"/>
<sequence>MVQYDPFAPLMVNTELPTRSKSTSGGTTPSLVDSPITIEGADLFNIGGRQSSPSTPHSRKEGSPHQDGSHHPVNPHLRRLSSSHAPYEHYCSSCHMRRPSQELLSITTDTVDDFCPDIAMPKCQRPAMHHTRRHSGLCPENLVAQEFSDGTHSPTQMTVKPRACRHNSSGYHHDCHCESVKPVDNLSARYGIDDHSGPIKVRRQSTEQEAMDQVSEIMHEEMLADMEARQSRL</sequence>
<keyword evidence="3" id="KW-1185">Reference proteome</keyword>
<dbReference type="EMBL" id="KN847525">
    <property type="protein sequence ID" value="KIV89036.1"/>
    <property type="molecule type" value="Genomic_DNA"/>
</dbReference>
<accession>A0A0D1XLJ3</accession>
<organism evidence="2 3">
    <name type="scientific">Exophiala mesophila</name>
    <name type="common">Black yeast-like fungus</name>
    <dbReference type="NCBI Taxonomy" id="212818"/>
    <lineage>
        <taxon>Eukaryota</taxon>
        <taxon>Fungi</taxon>
        <taxon>Dikarya</taxon>
        <taxon>Ascomycota</taxon>
        <taxon>Pezizomycotina</taxon>
        <taxon>Eurotiomycetes</taxon>
        <taxon>Chaetothyriomycetidae</taxon>
        <taxon>Chaetothyriales</taxon>
        <taxon>Herpotrichiellaceae</taxon>
        <taxon>Exophiala</taxon>
    </lineage>
</organism>
<evidence type="ECO:0000256" key="1">
    <source>
        <dbReference type="SAM" id="MobiDB-lite"/>
    </source>
</evidence>
<evidence type="ECO:0000313" key="3">
    <source>
        <dbReference type="Proteomes" id="UP000054302"/>
    </source>
</evidence>
<dbReference type="VEuPathDB" id="FungiDB:PV10_08651"/>
<feature type="region of interest" description="Disordered" evidence="1">
    <location>
        <begin position="15"/>
        <end position="79"/>
    </location>
</feature>
<proteinExistence type="predicted"/>
<feature type="compositionally biased region" description="Polar residues" evidence="1">
    <location>
        <begin position="15"/>
        <end position="31"/>
    </location>
</feature>
<dbReference type="AlphaFoldDB" id="A0A0D1XLJ3"/>
<feature type="compositionally biased region" description="Basic and acidic residues" evidence="1">
    <location>
        <begin position="58"/>
        <end position="70"/>
    </location>
</feature>